<keyword evidence="2" id="KW-1185">Reference proteome</keyword>
<evidence type="ECO:0000313" key="2">
    <source>
        <dbReference type="Proteomes" id="UP000199169"/>
    </source>
</evidence>
<name>A0A1A8XT46_9PROT</name>
<sequence>MFNSPFGCSQCVAVAPSVKSDLPIHPKANLQTNLPLRKLWQLPLLSVLVYRNISQHCFGYFYRHRLRWVTFGVRLAMGVEIGTHRHDAQDRLLVRRVYSSGS</sequence>
<reference evidence="2" key="1">
    <citation type="submission" date="2016-06" db="EMBL/GenBank/DDBJ databases">
        <authorList>
            <person name="McIlroy S.J."/>
            <person name="Karst S.M."/>
            <person name="Albertsen M."/>
        </authorList>
    </citation>
    <scope>NUCLEOTIDE SEQUENCE [LARGE SCALE GENOMIC DNA]</scope>
</reference>
<organism evidence="1 2">
    <name type="scientific">Candidatus Accumulibacter aalborgensis</name>
    <dbReference type="NCBI Taxonomy" id="1860102"/>
    <lineage>
        <taxon>Bacteria</taxon>
        <taxon>Pseudomonadati</taxon>
        <taxon>Pseudomonadota</taxon>
        <taxon>Betaproteobacteria</taxon>
        <taxon>Candidatus Accumulibacter</taxon>
    </lineage>
</organism>
<gene>
    <name evidence="1" type="ORF">ACCAA_400002</name>
</gene>
<protein>
    <submittedName>
        <fullName evidence="1">Uncharacterized protein</fullName>
    </submittedName>
</protein>
<evidence type="ECO:0000313" key="1">
    <source>
        <dbReference type="EMBL" id="SBT07113.1"/>
    </source>
</evidence>
<accession>A0A1A8XT46</accession>
<dbReference type="AlphaFoldDB" id="A0A1A8XT46"/>
<proteinExistence type="predicted"/>
<dbReference type="Proteomes" id="UP000199169">
    <property type="component" value="Unassembled WGS sequence"/>
</dbReference>
<dbReference type="EMBL" id="FLQX01000117">
    <property type="protein sequence ID" value="SBT07113.1"/>
    <property type="molecule type" value="Genomic_DNA"/>
</dbReference>